<gene>
    <name evidence="4" type="ORF">GCM10023338_23230</name>
</gene>
<dbReference type="RefSeq" id="WP_345668170.1">
    <property type="nucleotide sequence ID" value="NZ_BAABKE010000010.1"/>
</dbReference>
<dbReference type="Pfam" id="PF03724">
    <property type="entry name" value="META"/>
    <property type="match status" value="1"/>
</dbReference>
<evidence type="ECO:0000313" key="5">
    <source>
        <dbReference type="Proteomes" id="UP001500631"/>
    </source>
</evidence>
<evidence type="ECO:0000313" key="4">
    <source>
        <dbReference type="EMBL" id="GAA5104045.1"/>
    </source>
</evidence>
<evidence type="ECO:0000259" key="3">
    <source>
        <dbReference type="Pfam" id="PF14302"/>
    </source>
</evidence>
<dbReference type="InterPro" id="IPR005184">
    <property type="entry name" value="DUF306_Meta_HslJ"/>
</dbReference>
<feature type="domain" description="DUF306" evidence="2">
    <location>
        <begin position="28"/>
        <end position="111"/>
    </location>
</feature>
<keyword evidence="5" id="KW-1185">Reference proteome</keyword>
<feature type="signal peptide" evidence="1">
    <location>
        <begin position="1"/>
        <end position="22"/>
    </location>
</feature>
<dbReference type="InterPro" id="IPR038670">
    <property type="entry name" value="HslJ-like_sf"/>
</dbReference>
<protein>
    <recommendedName>
        <fullName evidence="6">DUF306 domain-containing protein</fullName>
    </recommendedName>
</protein>
<evidence type="ECO:0000259" key="2">
    <source>
        <dbReference type="Pfam" id="PF03724"/>
    </source>
</evidence>
<feature type="domain" description="DUF4377" evidence="3">
    <location>
        <begin position="146"/>
        <end position="200"/>
    </location>
</feature>
<feature type="chain" id="PRO_5046182883" description="DUF306 domain-containing protein" evidence="1">
    <location>
        <begin position="23"/>
        <end position="219"/>
    </location>
</feature>
<accession>A0ABP9MZX8</accession>
<dbReference type="Pfam" id="PF14302">
    <property type="entry name" value="DUF4377"/>
    <property type="match status" value="1"/>
</dbReference>
<dbReference type="EMBL" id="BAABKE010000010">
    <property type="protein sequence ID" value="GAA5104045.1"/>
    <property type="molecule type" value="Genomic_DNA"/>
</dbReference>
<dbReference type="Gene3D" id="2.40.128.270">
    <property type="match status" value="1"/>
</dbReference>
<sequence>MKIRSIVIGSLLVASSMTTTYAGLDIANIAEDNSVSLTLNMDEKRFGITGGCNTIMGGFEIDHLDNFVAARNLATTLMACSEPLESMSTRINSFLENHPKVVRQDNNLFLVGTIAEEPTSVYMPVVLDQGQYKDIKAEIYERIFIYVSNEKIACPSNPEAKCLQIRTDKNEPWKPFEGIIEGFSPEEGIAYRLRLKEYNKGTENQRWVYDMAVEQEIVQ</sequence>
<comment type="caution">
    <text evidence="4">The sequence shown here is derived from an EMBL/GenBank/DDBJ whole genome shotgun (WGS) entry which is preliminary data.</text>
</comment>
<name>A0ABP9MZX8_9GAMM</name>
<proteinExistence type="predicted"/>
<dbReference type="Proteomes" id="UP001500631">
    <property type="component" value="Unassembled WGS sequence"/>
</dbReference>
<keyword evidence="1" id="KW-0732">Signal</keyword>
<reference evidence="5" key="1">
    <citation type="journal article" date="2019" name="Int. J. Syst. Evol. Microbiol.">
        <title>The Global Catalogue of Microorganisms (GCM) 10K type strain sequencing project: providing services to taxonomists for standard genome sequencing and annotation.</title>
        <authorList>
            <consortium name="The Broad Institute Genomics Platform"/>
            <consortium name="The Broad Institute Genome Sequencing Center for Infectious Disease"/>
            <person name="Wu L."/>
            <person name="Ma J."/>
        </authorList>
    </citation>
    <scope>NUCLEOTIDE SEQUENCE [LARGE SCALE GENOMIC DNA]</scope>
    <source>
        <strain evidence="5">JCM 18424</strain>
    </source>
</reference>
<evidence type="ECO:0000256" key="1">
    <source>
        <dbReference type="SAM" id="SignalP"/>
    </source>
</evidence>
<evidence type="ECO:0008006" key="6">
    <source>
        <dbReference type="Google" id="ProtNLM"/>
    </source>
</evidence>
<organism evidence="4 5">
    <name type="scientific">Wohlfahrtiimonas larvae</name>
    <dbReference type="NCBI Taxonomy" id="1157986"/>
    <lineage>
        <taxon>Bacteria</taxon>
        <taxon>Pseudomonadati</taxon>
        <taxon>Pseudomonadota</taxon>
        <taxon>Gammaproteobacteria</taxon>
        <taxon>Cardiobacteriales</taxon>
        <taxon>Ignatzschineriaceae</taxon>
        <taxon>Wohlfahrtiimonas</taxon>
    </lineage>
</organism>
<dbReference type="InterPro" id="IPR025485">
    <property type="entry name" value="DUF4377"/>
</dbReference>